<dbReference type="Pfam" id="PF07859">
    <property type="entry name" value="Abhydrolase_3"/>
    <property type="match status" value="1"/>
</dbReference>
<comment type="caution">
    <text evidence="4">The sequence shown here is derived from an EMBL/GenBank/DDBJ whole genome shotgun (WGS) entry which is preliminary data.</text>
</comment>
<dbReference type="EMBL" id="SMCQ01000003">
    <property type="protein sequence ID" value="TCW01658.1"/>
    <property type="molecule type" value="Genomic_DNA"/>
</dbReference>
<dbReference type="PANTHER" id="PTHR48081:SF6">
    <property type="entry name" value="PEPTIDASE S9 PROLYL OLIGOPEPTIDASE CATALYTIC DOMAIN-CONTAINING PROTEIN"/>
    <property type="match status" value="1"/>
</dbReference>
<dbReference type="AlphaFoldDB" id="A0A4R3Z5C7"/>
<dbReference type="InterPro" id="IPR050300">
    <property type="entry name" value="GDXG_lipolytic_enzyme"/>
</dbReference>
<accession>A0A4R3Z5C7</accession>
<organism evidence="4 5">
    <name type="scientific">Longibaculum muris</name>
    <dbReference type="NCBI Taxonomy" id="1796628"/>
    <lineage>
        <taxon>Bacteria</taxon>
        <taxon>Bacillati</taxon>
        <taxon>Bacillota</taxon>
        <taxon>Erysipelotrichia</taxon>
        <taxon>Erysipelotrichales</taxon>
        <taxon>Coprobacillaceae</taxon>
        <taxon>Longibaculum</taxon>
    </lineage>
</organism>
<dbReference type="Gene3D" id="3.40.50.1820">
    <property type="entry name" value="alpha/beta hydrolase"/>
    <property type="match status" value="1"/>
</dbReference>
<dbReference type="PANTHER" id="PTHR48081">
    <property type="entry name" value="AB HYDROLASE SUPERFAMILY PROTEIN C4A8.06C"/>
    <property type="match status" value="1"/>
</dbReference>
<reference evidence="4 5" key="1">
    <citation type="submission" date="2019-03" db="EMBL/GenBank/DDBJ databases">
        <title>Genomic Encyclopedia of Type Strains, Phase IV (KMG-IV): sequencing the most valuable type-strain genomes for metagenomic binning, comparative biology and taxonomic classification.</title>
        <authorList>
            <person name="Goeker M."/>
        </authorList>
    </citation>
    <scope>NUCLEOTIDE SEQUENCE [LARGE SCALE GENOMIC DNA]</scope>
    <source>
        <strain evidence="4 5">DSM 29487</strain>
    </source>
</reference>
<dbReference type="InterPro" id="IPR029058">
    <property type="entry name" value="AB_hydrolase_fold"/>
</dbReference>
<keyword evidence="2" id="KW-0812">Transmembrane</keyword>
<dbReference type="GO" id="GO:0016787">
    <property type="term" value="F:hydrolase activity"/>
    <property type="evidence" value="ECO:0007669"/>
    <property type="project" value="UniProtKB-KW"/>
</dbReference>
<gene>
    <name evidence="4" type="ORF">EDD60_103114</name>
</gene>
<feature type="domain" description="Alpha/beta hydrolase fold-3" evidence="3">
    <location>
        <begin position="81"/>
        <end position="294"/>
    </location>
</feature>
<evidence type="ECO:0000256" key="1">
    <source>
        <dbReference type="ARBA" id="ARBA00022801"/>
    </source>
</evidence>
<dbReference type="InterPro" id="IPR013094">
    <property type="entry name" value="AB_hydrolase_3"/>
</dbReference>
<feature type="transmembrane region" description="Helical" evidence="2">
    <location>
        <begin position="6"/>
        <end position="28"/>
    </location>
</feature>
<evidence type="ECO:0000256" key="2">
    <source>
        <dbReference type="SAM" id="Phobius"/>
    </source>
</evidence>
<dbReference type="Proteomes" id="UP000295515">
    <property type="component" value="Unassembled WGS sequence"/>
</dbReference>
<dbReference type="RefSeq" id="WP_066449042.1">
    <property type="nucleotide sequence ID" value="NZ_JANKBF010000001.1"/>
</dbReference>
<keyword evidence="2" id="KW-1133">Transmembrane helix</keyword>
<keyword evidence="1" id="KW-0378">Hydrolase</keyword>
<keyword evidence="2" id="KW-0472">Membrane</keyword>
<dbReference type="GeneID" id="98914598"/>
<evidence type="ECO:0000313" key="5">
    <source>
        <dbReference type="Proteomes" id="UP000295515"/>
    </source>
</evidence>
<keyword evidence="5" id="KW-1185">Reference proteome</keyword>
<proteinExistence type="predicted"/>
<evidence type="ECO:0000259" key="3">
    <source>
        <dbReference type="Pfam" id="PF07859"/>
    </source>
</evidence>
<name>A0A4R3Z5C7_9FIRM</name>
<sequence>MFKYIILIIIIIILYIVFWTPYPFVWLLRSKKEVEREKGPNNIEKIKEGIHILPNLPYPSKYPQATYDLYLPKNQPIKHMIVWIHGGSFISGDSRGMRNFAPMLASQGYGVCAMNYAYAPRCHFPSQVKQVDEMLCHIQNDLKKDNIMIEDFILGGDSAGANIAATYASMYQNETLALKANVNLLNSLPIKGLLLFCGPYDLSEDFQKEEFKQFRLFMKYIGWSYLGHKNWWKRDERFYSSPLHNIHKYFPPAYICDGKKFSFMWQGQKLVQALKKQEIYVESRFYEHMSHEFQFDYQKNEQEAMQVYEDTLHFLKHILEKESTC</sequence>
<dbReference type="SUPFAM" id="SSF53474">
    <property type="entry name" value="alpha/beta-Hydrolases"/>
    <property type="match status" value="1"/>
</dbReference>
<evidence type="ECO:0000313" key="4">
    <source>
        <dbReference type="EMBL" id="TCW01658.1"/>
    </source>
</evidence>
<protein>
    <submittedName>
        <fullName evidence="4">Acetyl esterase/lipase</fullName>
    </submittedName>
</protein>